<evidence type="ECO:0000313" key="1">
    <source>
        <dbReference type="EMBL" id="KZV94800.1"/>
    </source>
</evidence>
<organism evidence="1 2">
    <name type="scientific">Exidia glandulosa HHB12029</name>
    <dbReference type="NCBI Taxonomy" id="1314781"/>
    <lineage>
        <taxon>Eukaryota</taxon>
        <taxon>Fungi</taxon>
        <taxon>Dikarya</taxon>
        <taxon>Basidiomycota</taxon>
        <taxon>Agaricomycotina</taxon>
        <taxon>Agaricomycetes</taxon>
        <taxon>Auriculariales</taxon>
        <taxon>Exidiaceae</taxon>
        <taxon>Exidia</taxon>
    </lineage>
</organism>
<dbReference type="EMBL" id="KV425967">
    <property type="protein sequence ID" value="KZV94800.1"/>
    <property type="molecule type" value="Genomic_DNA"/>
</dbReference>
<dbReference type="Proteomes" id="UP000077266">
    <property type="component" value="Unassembled WGS sequence"/>
</dbReference>
<gene>
    <name evidence="1" type="ORF">EXIGLDRAFT_498895</name>
</gene>
<reference evidence="1 2" key="1">
    <citation type="journal article" date="2016" name="Mol. Biol. Evol.">
        <title>Comparative Genomics of Early-Diverging Mushroom-Forming Fungi Provides Insights into the Origins of Lignocellulose Decay Capabilities.</title>
        <authorList>
            <person name="Nagy L.G."/>
            <person name="Riley R."/>
            <person name="Tritt A."/>
            <person name="Adam C."/>
            <person name="Daum C."/>
            <person name="Floudas D."/>
            <person name="Sun H."/>
            <person name="Yadav J.S."/>
            <person name="Pangilinan J."/>
            <person name="Larsson K.H."/>
            <person name="Matsuura K."/>
            <person name="Barry K."/>
            <person name="Labutti K."/>
            <person name="Kuo R."/>
            <person name="Ohm R.A."/>
            <person name="Bhattacharya S.S."/>
            <person name="Shirouzu T."/>
            <person name="Yoshinaga Y."/>
            <person name="Martin F.M."/>
            <person name="Grigoriev I.V."/>
            <person name="Hibbett D.S."/>
        </authorList>
    </citation>
    <scope>NUCLEOTIDE SEQUENCE [LARGE SCALE GENOMIC DNA]</scope>
    <source>
        <strain evidence="1 2">HHB12029</strain>
    </source>
</reference>
<keyword evidence="2" id="KW-1185">Reference proteome</keyword>
<evidence type="ECO:0000313" key="2">
    <source>
        <dbReference type="Proteomes" id="UP000077266"/>
    </source>
</evidence>
<accession>A0A165JG97</accession>
<proteinExistence type="predicted"/>
<name>A0A165JG97_EXIGL</name>
<dbReference type="InParanoid" id="A0A165JG97"/>
<protein>
    <submittedName>
        <fullName evidence="1">Uncharacterized protein</fullName>
    </submittedName>
</protein>
<sequence length="164" mass="18130">MAMLGMPSRPVALYGESSRIHARMASSRMVTSGSCAYSTSSCTSSRLTGGASGKNVCRRRSHFSALVDAEPPAGFRSSGMRALDEVDGLETYLLAVQTDCSSAASTHSRQCCRLVFSMRFFWAARRVWLARRRRSESSRVHQRFEYGDFFDIGTCCLSAAMIIR</sequence>
<dbReference type="AlphaFoldDB" id="A0A165JG97"/>